<feature type="domain" description="Tape measure protein N-terminal" evidence="5">
    <location>
        <begin position="54"/>
        <end position="246"/>
    </location>
</feature>
<evidence type="ECO:0000313" key="6">
    <source>
        <dbReference type="EMBL" id="ALH23809.1"/>
    </source>
</evidence>
<dbReference type="EMBL" id="JQ067084">
    <property type="protein sequence ID" value="ALH23809.1"/>
    <property type="molecule type" value="Genomic_DNA"/>
</dbReference>
<dbReference type="NCBIfam" id="TIGR02675">
    <property type="entry name" value="tape_meas_nterm"/>
    <property type="match status" value="1"/>
</dbReference>
<reference evidence="6 7" key="1">
    <citation type="journal article" date="2012" name="Appl. Environ. Microbiol.">
        <title>High Diversity and Novel Species of Pseudomonas aeruginosa Bacteriophages.</title>
        <authorList>
            <person name="Sepulveda-Robles O."/>
            <person name="Kameyama L."/>
            <person name="Guarneros G."/>
        </authorList>
    </citation>
    <scope>NUCLEOTIDE SEQUENCE [LARGE SCALE GENOMIC DNA]</scope>
</reference>
<name>A0A0S0N7B1_9CAUD</name>
<feature type="region of interest" description="Disordered" evidence="3">
    <location>
        <begin position="909"/>
        <end position="932"/>
    </location>
</feature>
<evidence type="ECO:0000259" key="5">
    <source>
        <dbReference type="Pfam" id="PF20155"/>
    </source>
</evidence>
<evidence type="ECO:0000256" key="4">
    <source>
        <dbReference type="SAM" id="Phobius"/>
    </source>
</evidence>
<feature type="coiled-coil region" evidence="2">
    <location>
        <begin position="560"/>
        <end position="607"/>
    </location>
</feature>
<sequence>MATETIDIRIREDGSRVVKRNLEDVGNTAEKAASGVDILKRALGALTAFIAVDQIRKYADAWASASGQIRIATKDIAEAAAVQEQLYKTAQNTRQGFTDIVELYSRTARSGKELGASQAQLIKFTENVGKTLAASSTSAQQAQGALMQMGQALGSGIVRAEEFNSILEGAPAILQVVANHIDGAEGSIGKLRKMMLDGKLTSKAFFDAMLAGSEEIDAKFGKASFTISQGFTLISNAFMRWIGQTDSALGISNTLGQAMKWIADNMDMVAAAALSVGAAIAVAFVPTAITAVTNAVRALWAVLAANPLAAVVIALTAVVTYLTLMRDEINVGLDDVTTLGDVFRAVGEDIAVVFGDLKELASSAFTGLGEIVSDVYQSITQATDQETKNWLAQYTTFYDGVGSGFAGVAKGIARTIDAIAGLLTGLGIAVVRAFAGVPDAIKELFNRTYNVVVDVMENMINTVINGVNRMRSAVGMDLLETVKFDRKQVDTKFFETYGQNIAQSIDAGFQQQGGFMEKWVDGVFTRAQAIGKERASKLGNQTGVDLNQAMGTFKAPGPDEKELEKQRKELEKLKNELRSLLNTIAPVEGAKLEMAKAEETLNKAVAKGLITTQDQARYLELLKFHYQDIIDPLGKVNREMDEQIRLLGMSSRARQVESEYMKIEKDLRSQGITLTQEETAALRSKIEMLQRQNELVAAQDQMLANSVEQRRAFNTQIEAMNNLLANPSSGFTAGDAQGQVMGMLGGMGIDTAGMQGQMQAQLELIQTYYAQLDMLRQNDLISEQDYSNAKVQLAQRENELKTQNMRNFFSGLASLQSSNIKELAAIGKAAAITQAIMNTYEGATKALAQGGIYGAAMAAVVVAQGMAQVAAIRSQQTQGFMTGGNFTVGGTGGADSQMVAFRATPGEQVTVSTPTQVRKGTAAQGQGEQTSAAPTVVTPKIINVLDPAIVGDYLGTDEGEQLIMNVVQRNQRALGY</sequence>
<dbReference type="Proteomes" id="UP000006182">
    <property type="component" value="Segment"/>
</dbReference>
<dbReference type="Pfam" id="PF20155">
    <property type="entry name" value="TMP_3"/>
    <property type="match status" value="1"/>
</dbReference>
<feature type="transmembrane region" description="Helical" evidence="4">
    <location>
        <begin position="269"/>
        <end position="292"/>
    </location>
</feature>
<evidence type="ECO:0000256" key="3">
    <source>
        <dbReference type="SAM" id="MobiDB-lite"/>
    </source>
</evidence>
<keyword evidence="4" id="KW-0472">Membrane</keyword>
<feature type="transmembrane region" description="Helical" evidence="4">
    <location>
        <begin position="298"/>
        <end position="324"/>
    </location>
</feature>
<protein>
    <submittedName>
        <fullName evidence="6">Tail tape measure protein</fullName>
    </submittedName>
</protein>
<keyword evidence="2" id="KW-0175">Coiled coil</keyword>
<organism evidence="6 7">
    <name type="scientific">Pseudomonas phage PaMx25</name>
    <dbReference type="NCBI Taxonomy" id="1175654"/>
    <lineage>
        <taxon>Viruses</taxon>
        <taxon>Duplodnaviria</taxon>
        <taxon>Heunggongvirae</taxon>
        <taxon>Uroviricota</taxon>
        <taxon>Caudoviricetes</taxon>
        <taxon>Queuovirinae</taxon>
        <taxon>Nipunavirus</taxon>
        <taxon>Nipunavirus PaMx25</taxon>
    </lineage>
</organism>
<keyword evidence="4" id="KW-0812">Transmembrane</keyword>
<keyword evidence="4" id="KW-1133">Transmembrane helix</keyword>
<dbReference type="OrthoDB" id="436at10239"/>
<accession>A0A0S0N7B1</accession>
<keyword evidence="1" id="KW-1188">Viral release from host cell</keyword>
<keyword evidence="7" id="KW-1185">Reference proteome</keyword>
<evidence type="ECO:0000256" key="1">
    <source>
        <dbReference type="ARBA" id="ARBA00022465"/>
    </source>
</evidence>
<evidence type="ECO:0000256" key="2">
    <source>
        <dbReference type="SAM" id="Coils"/>
    </source>
</evidence>
<gene>
    <name evidence="6" type="ORF">PaMx25_21</name>
</gene>
<proteinExistence type="predicted"/>
<evidence type="ECO:0000313" key="7">
    <source>
        <dbReference type="Proteomes" id="UP000006182"/>
    </source>
</evidence>
<dbReference type="InterPro" id="IPR013491">
    <property type="entry name" value="Tape_meas_N"/>
</dbReference>
<dbReference type="GO" id="GO:0098003">
    <property type="term" value="P:viral tail assembly"/>
    <property type="evidence" value="ECO:0007669"/>
    <property type="project" value="UniProtKB-KW"/>
</dbReference>
<keyword evidence="1" id="KW-1245">Viral tail assembly</keyword>